<keyword evidence="4" id="KW-0964">Secreted</keyword>
<evidence type="ECO:0000313" key="14">
    <source>
        <dbReference type="EMBL" id="ROW10966.1"/>
    </source>
</evidence>
<dbReference type="InterPro" id="IPR050732">
    <property type="entry name" value="Beta-glucan_modifiers"/>
</dbReference>
<dbReference type="PANTHER" id="PTHR16631">
    <property type="entry name" value="GLUCAN 1,3-BETA-GLUCOSIDASE"/>
    <property type="match status" value="1"/>
</dbReference>
<accession>A0A423X5C9</accession>
<evidence type="ECO:0000256" key="8">
    <source>
        <dbReference type="ARBA" id="ARBA00024983"/>
    </source>
</evidence>
<keyword evidence="5" id="KW-0732">Signal</keyword>
<evidence type="ECO:0000256" key="4">
    <source>
        <dbReference type="ARBA" id="ARBA00022525"/>
    </source>
</evidence>
<dbReference type="GO" id="GO:0071555">
    <property type="term" value="P:cell wall organization"/>
    <property type="evidence" value="ECO:0007669"/>
    <property type="project" value="TreeGrafter"/>
</dbReference>
<comment type="similarity">
    <text evidence="2">Belongs to the glycosyl hydrolase 17 family.</text>
</comment>
<name>A0A423X5C9_9PEZI</name>
<dbReference type="EMBL" id="LKEA01000002">
    <property type="protein sequence ID" value="ROW10966.1"/>
    <property type="molecule type" value="Genomic_DNA"/>
</dbReference>
<evidence type="ECO:0000256" key="12">
    <source>
        <dbReference type="ARBA" id="ARBA00042762"/>
    </source>
</evidence>
<dbReference type="GO" id="GO:0009277">
    <property type="term" value="C:fungal-type cell wall"/>
    <property type="evidence" value="ECO:0007669"/>
    <property type="project" value="TreeGrafter"/>
</dbReference>
<dbReference type="SUPFAM" id="SSF51445">
    <property type="entry name" value="(Trans)glycosidases"/>
    <property type="match status" value="1"/>
</dbReference>
<dbReference type="Gene3D" id="3.20.20.80">
    <property type="entry name" value="Glycosidases"/>
    <property type="match status" value="1"/>
</dbReference>
<feature type="compositionally biased region" description="Low complexity" evidence="13">
    <location>
        <begin position="62"/>
        <end position="96"/>
    </location>
</feature>
<dbReference type="Proteomes" id="UP000283895">
    <property type="component" value="Unassembled WGS sequence"/>
</dbReference>
<gene>
    <name evidence="14" type="ORF">VMCG_01036</name>
</gene>
<evidence type="ECO:0000256" key="13">
    <source>
        <dbReference type="SAM" id="MobiDB-lite"/>
    </source>
</evidence>
<keyword evidence="15" id="KW-1185">Reference proteome</keyword>
<evidence type="ECO:0000256" key="1">
    <source>
        <dbReference type="ARBA" id="ARBA00004191"/>
    </source>
</evidence>
<keyword evidence="3" id="KW-0134">Cell wall</keyword>
<dbReference type="GO" id="GO:0005576">
    <property type="term" value="C:extracellular region"/>
    <property type="evidence" value="ECO:0007669"/>
    <property type="project" value="TreeGrafter"/>
</dbReference>
<dbReference type="PANTHER" id="PTHR16631:SF24">
    <property type="entry name" value="FAMILY 17 GLUCOSIDASE SCW11-RELATED"/>
    <property type="match status" value="1"/>
</dbReference>
<evidence type="ECO:0000256" key="9">
    <source>
        <dbReference type="ARBA" id="ARBA00039284"/>
    </source>
</evidence>
<dbReference type="GO" id="GO:0009986">
    <property type="term" value="C:cell surface"/>
    <property type="evidence" value="ECO:0007669"/>
    <property type="project" value="TreeGrafter"/>
</dbReference>
<evidence type="ECO:0000256" key="6">
    <source>
        <dbReference type="ARBA" id="ARBA00022801"/>
    </source>
</evidence>
<dbReference type="STRING" id="356882.A0A423X5C9"/>
<reference evidence="14 15" key="1">
    <citation type="submission" date="2015-09" db="EMBL/GenBank/DDBJ databases">
        <title>Host preference determinants of Valsa canker pathogens revealed by comparative genomics.</title>
        <authorList>
            <person name="Yin Z."/>
            <person name="Huang L."/>
        </authorList>
    </citation>
    <scope>NUCLEOTIDE SEQUENCE [LARGE SCALE GENOMIC DNA]</scope>
    <source>
        <strain evidence="14 15">03-1</strain>
    </source>
</reference>
<proteinExistence type="inferred from homology"/>
<evidence type="ECO:0000256" key="5">
    <source>
        <dbReference type="ARBA" id="ARBA00022729"/>
    </source>
</evidence>
<keyword evidence="7" id="KW-0326">Glycosidase</keyword>
<evidence type="ECO:0000256" key="10">
    <source>
        <dbReference type="ARBA" id="ARBA00041495"/>
    </source>
</evidence>
<sequence length="625" mass="63495">MKATLVAAALLGGASAHVHRRGHELFHKRGANDTEVCLPGCTTEYTTMTGQPTPNAPPKVQPSSSAVRASSAPVTKVASTSPVPTPVSTPAVVPTPQAQTIPTPGTYTFPATTMTVSETTSAVVGSTTEVPSGTYTLGGVTTVVETATTVVCPYATVSTQSGGVVTSVIESTTYVCPAAGTYTIAPTTVTVTDATQTVTVPVVTTYYPGTYTAPAVTTVVSTETVVYCPFANSEVAAPSTSTAAPITSIVGTSTSSILAEVTSTIVEAASSASSAVDVAVDSATGAAGFSFGDVTSAVAADATSAAGAVTSAYGAVTSAVVPVASSASAYVSSVFASSAVSSSAAATSTSSTGVLGGNGNQWAMTYTPYDSTTGDCKTADTVDSDVASIANSGFSVLRVYSTDCDTLPNVGAAADKYGLKMIVGIFISEVGCANGSPDVDSQISALKEWARWDLVDLFTVGNEALYDGYCTPQELVDLINHVKSELSDYTGPYTTTDIVSAWQDESVSSVVCDAVDVVAANVHSYFSADIAPVDAGDFVKSQIEIVENACGGKTGYVLECGYPTSGNANGLNIPSVVNQKIAITAIQETIGDKVVFFSMFDDQWKAPGDCQCEQHWGVGSLFGLL</sequence>
<feature type="region of interest" description="Disordered" evidence="13">
    <location>
        <begin position="48"/>
        <end position="99"/>
    </location>
</feature>
<protein>
    <recommendedName>
        <fullName evidence="9">Probable beta-glucosidase btgE</fullName>
    </recommendedName>
    <alternativeName>
        <fullName evidence="10">Beta-D-glucoside glucohydrolase btgE</fullName>
    </alternativeName>
    <alternativeName>
        <fullName evidence="12">Cellobiase btgE</fullName>
    </alternativeName>
    <alternativeName>
        <fullName evidence="11">Gentiobiase btgE</fullName>
    </alternativeName>
</protein>
<evidence type="ECO:0000313" key="15">
    <source>
        <dbReference type="Proteomes" id="UP000283895"/>
    </source>
</evidence>
<evidence type="ECO:0000256" key="3">
    <source>
        <dbReference type="ARBA" id="ARBA00022512"/>
    </source>
</evidence>
<dbReference type="AlphaFoldDB" id="A0A423X5C9"/>
<dbReference type="GO" id="GO:0042973">
    <property type="term" value="F:glucan endo-1,3-beta-D-glucosidase activity"/>
    <property type="evidence" value="ECO:0007669"/>
    <property type="project" value="TreeGrafter"/>
</dbReference>
<comment type="function">
    <text evidence="8">Beta-glucosidases are one of a number of cellulolytic enzymes involved in the degradation of cellulosic biomass. Catalyzes the last step releasing glucose from the inhibitory cellobiose.</text>
</comment>
<organism evidence="14 15">
    <name type="scientific">Cytospora schulzeri</name>
    <dbReference type="NCBI Taxonomy" id="448051"/>
    <lineage>
        <taxon>Eukaryota</taxon>
        <taxon>Fungi</taxon>
        <taxon>Dikarya</taxon>
        <taxon>Ascomycota</taxon>
        <taxon>Pezizomycotina</taxon>
        <taxon>Sordariomycetes</taxon>
        <taxon>Sordariomycetidae</taxon>
        <taxon>Diaporthales</taxon>
        <taxon>Cytosporaceae</taxon>
        <taxon>Cytospora</taxon>
    </lineage>
</organism>
<keyword evidence="6" id="KW-0378">Hydrolase</keyword>
<comment type="subcellular location">
    <subcellularLocation>
        <location evidence="1">Secreted</location>
        <location evidence="1">Cell wall</location>
    </subcellularLocation>
</comment>
<dbReference type="InterPro" id="IPR017853">
    <property type="entry name" value="GH"/>
</dbReference>
<evidence type="ECO:0000256" key="2">
    <source>
        <dbReference type="ARBA" id="ARBA00008773"/>
    </source>
</evidence>
<evidence type="ECO:0000256" key="11">
    <source>
        <dbReference type="ARBA" id="ARBA00041516"/>
    </source>
</evidence>
<comment type="caution">
    <text evidence="14">The sequence shown here is derived from an EMBL/GenBank/DDBJ whole genome shotgun (WGS) entry which is preliminary data.</text>
</comment>
<evidence type="ECO:0000256" key="7">
    <source>
        <dbReference type="ARBA" id="ARBA00023295"/>
    </source>
</evidence>
<dbReference type="OrthoDB" id="4082933at2759"/>